<proteinExistence type="evidence at transcript level"/>
<dbReference type="PANTHER" id="PTHR12550:SF70">
    <property type="entry name" value="JIL-1 ANCHORING AND STABILIZING PROTEIN, ISOFORM A"/>
    <property type="match status" value="1"/>
</dbReference>
<dbReference type="EMBL" id="GANO01002873">
    <property type="protein sequence ID" value="JAB56998.1"/>
    <property type="molecule type" value="mRNA"/>
</dbReference>
<feature type="compositionally biased region" description="Basic and acidic residues" evidence="5">
    <location>
        <begin position="164"/>
        <end position="180"/>
    </location>
</feature>
<dbReference type="InterPro" id="IPR036218">
    <property type="entry name" value="HIVI-bd_sf"/>
</dbReference>
<dbReference type="Pfam" id="PF11467">
    <property type="entry name" value="LEDGF"/>
    <property type="match status" value="1"/>
</dbReference>
<evidence type="ECO:0000256" key="3">
    <source>
        <dbReference type="ARBA" id="ARBA00023054"/>
    </source>
</evidence>
<dbReference type="InterPro" id="IPR021567">
    <property type="entry name" value="LEDGF_IBD"/>
</dbReference>
<keyword evidence="3" id="KW-0175">Coiled coil</keyword>
<accession>U5ET94</accession>
<evidence type="ECO:0000256" key="1">
    <source>
        <dbReference type="ARBA" id="ARBA00004123"/>
    </source>
</evidence>
<dbReference type="PROSITE" id="PS50812">
    <property type="entry name" value="PWWP"/>
    <property type="match status" value="1"/>
</dbReference>
<sequence>MVNKKTFNIGDLVFARVKGYPPWPAKITKQSASKKYNVYFYGTGETANIKIEDLYIYKENKAKFANEKNMRKPFFSEAVTQIEAALDGDDPSPIGIVGAEVTTNDKVVDESKTEEKETNNTVNETFDESRISANSTTVETSKLEESESVVVENNKQEPQANVSVKEEHPVEDEPAKETEIVSRSGRKIKPKRFTDSITEEDEHLQPPAKKRGAIQLTTTTDDSGKENNKTVKKSPTKKIIKKEETDENEVNRVHLLTLESKLIELNQLIKASVGLSSANVEKCVELLDDYKKLKITQLMLKKHPNCVETMKRLRRYVGNAKAWNLADDEKKKFEEKAEQVRNKADEIYNGFKKLFGLPIPDGKTFWDVFSREVLKEFSEKTKHLTKDEIVTIVDEAAIPPAPSDVEKPIETNSVNESVKTEDTKAEAET</sequence>
<feature type="compositionally biased region" description="Basic and acidic residues" evidence="5">
    <location>
        <begin position="418"/>
        <end position="429"/>
    </location>
</feature>
<dbReference type="Gene3D" id="2.30.30.140">
    <property type="match status" value="1"/>
</dbReference>
<keyword evidence="4" id="KW-0539">Nucleus</keyword>
<feature type="compositionally biased region" description="Basic and acidic residues" evidence="5">
    <location>
        <begin position="109"/>
        <end position="118"/>
    </location>
</feature>
<dbReference type="AlphaFoldDB" id="U5ET94"/>
<evidence type="ECO:0000259" key="6">
    <source>
        <dbReference type="PROSITE" id="PS50812"/>
    </source>
</evidence>
<organism evidence="7">
    <name type="scientific">Corethrella appendiculata</name>
    <dbReference type="NCBI Taxonomy" id="1370023"/>
    <lineage>
        <taxon>Eukaryota</taxon>
        <taxon>Metazoa</taxon>
        <taxon>Ecdysozoa</taxon>
        <taxon>Arthropoda</taxon>
        <taxon>Hexapoda</taxon>
        <taxon>Insecta</taxon>
        <taxon>Pterygota</taxon>
        <taxon>Neoptera</taxon>
        <taxon>Endopterygota</taxon>
        <taxon>Diptera</taxon>
        <taxon>Nematocera</taxon>
        <taxon>Culicoidea</taxon>
        <taxon>Chaoboridae</taxon>
        <taxon>Corethrella</taxon>
    </lineage>
</organism>
<dbReference type="SUPFAM" id="SSF140576">
    <property type="entry name" value="HIV integrase-binding domain"/>
    <property type="match status" value="1"/>
</dbReference>
<dbReference type="PANTHER" id="PTHR12550">
    <property type="entry name" value="HEPATOMA-DERIVED GROWTH FACTOR-RELATED"/>
    <property type="match status" value="1"/>
</dbReference>
<feature type="region of interest" description="Disordered" evidence="5">
    <location>
        <begin position="400"/>
        <end position="429"/>
    </location>
</feature>
<dbReference type="InterPro" id="IPR035441">
    <property type="entry name" value="TFIIS/LEDGF_dom_sf"/>
</dbReference>
<dbReference type="SUPFAM" id="SSF63748">
    <property type="entry name" value="Tudor/PWWP/MBT"/>
    <property type="match status" value="1"/>
</dbReference>
<protein>
    <submittedName>
        <fullName evidence="7">Putative the pwwp domain part of the hepatoma derived growth factor</fullName>
    </submittedName>
</protein>
<feature type="region of interest" description="Disordered" evidence="5">
    <location>
        <begin position="109"/>
        <end position="234"/>
    </location>
</feature>
<evidence type="ECO:0000256" key="5">
    <source>
        <dbReference type="SAM" id="MobiDB-lite"/>
    </source>
</evidence>
<reference evidence="7" key="1">
    <citation type="journal article" date="2014" name="Insect Biochem. Mol. Biol.">
        <title>An insight into the sialome of the frog biting fly, Corethrella appendiculata.</title>
        <authorList>
            <person name="Ribeiro J.M.C."/>
            <person name="Chagas A.C."/>
            <person name="Pham V.M."/>
            <person name="Lounibos L.P."/>
            <person name="Calvo E."/>
        </authorList>
    </citation>
    <scope>NUCLEOTIDE SEQUENCE</scope>
    <source>
        <tissue evidence="7">Salivary glands</tissue>
    </source>
</reference>
<evidence type="ECO:0000256" key="4">
    <source>
        <dbReference type="ARBA" id="ARBA00023242"/>
    </source>
</evidence>
<dbReference type="Pfam" id="PF00855">
    <property type="entry name" value="PWWP"/>
    <property type="match status" value="1"/>
</dbReference>
<dbReference type="SMART" id="SM00293">
    <property type="entry name" value="PWWP"/>
    <property type="match status" value="1"/>
</dbReference>
<evidence type="ECO:0000313" key="7">
    <source>
        <dbReference type="EMBL" id="JAB56998.1"/>
    </source>
</evidence>
<comment type="similarity">
    <text evidence="2">Belongs to the HDGF family.</text>
</comment>
<dbReference type="Gene3D" id="1.20.930.10">
    <property type="entry name" value="Conserved domain common to transcription factors TFIIS, elongin A, CRSP70"/>
    <property type="match status" value="1"/>
</dbReference>
<dbReference type="GO" id="GO:0005634">
    <property type="term" value="C:nucleus"/>
    <property type="evidence" value="ECO:0007669"/>
    <property type="project" value="UniProtKB-SubCell"/>
</dbReference>
<comment type="subcellular location">
    <subcellularLocation>
        <location evidence="1">Nucleus</location>
    </subcellularLocation>
</comment>
<dbReference type="CDD" id="cd05834">
    <property type="entry name" value="PWWP_HRP"/>
    <property type="match status" value="1"/>
</dbReference>
<dbReference type="InterPro" id="IPR000313">
    <property type="entry name" value="PWWP_dom"/>
</dbReference>
<evidence type="ECO:0000256" key="2">
    <source>
        <dbReference type="ARBA" id="ARBA00005309"/>
    </source>
</evidence>
<name>U5ET94_9DIPT</name>
<feature type="domain" description="PWWP" evidence="6">
    <location>
        <begin position="9"/>
        <end position="60"/>
    </location>
</feature>